<dbReference type="PANTHER" id="PTHR10590:SF4">
    <property type="entry name" value="SOLUTE CARRIER FAMILY 28 MEMBER 3"/>
    <property type="match status" value="1"/>
</dbReference>
<keyword evidence="12" id="KW-1185">Reference proteome</keyword>
<dbReference type="GO" id="GO:0005415">
    <property type="term" value="F:nucleoside:sodium symporter activity"/>
    <property type="evidence" value="ECO:0007669"/>
    <property type="project" value="TreeGrafter"/>
</dbReference>
<feature type="region of interest" description="Disordered" evidence="7">
    <location>
        <begin position="1"/>
        <end position="51"/>
    </location>
</feature>
<sequence length="663" mass="73864">ILPGSESVPPLPERSLLNPEDRPKSSSRTSTRSTQQDIDSLPLPPPPLPSQLKLNLIESSLQPPTPVTSFNTNLVLERNSEDPTMSNSDGDAPAVENNITSVMDAVDTIKLATEDGNVGQQLEMDQLNDPTSVNIVQTNPPNGTSLNLKQDKKLAESKEEQDPFIAGEDTNGDEDEISDFDELDLDDRDNKEEAWEKASYFARAILLFQNLIFKILNLLKRLTSGYLWTVVFLIGFAVYFVFAMLHKFGDEGSYRLLVCTILGIWIVVWPYLKKFVITTVRKAYGSDSLTMAHSIIFNKIRLVIRWLLYVAMTAFMVYVLVDEGRKSPRNLQALPGIFAFLLFAILFSTRPSKINWHTIFWSVALQFLCAMFVLKFKYGRDTVMWVQERFTNFFDNTNEGGRLIFGPSWKDHMFIFGALPLIWFTNAVFTMLYNLGAMQYIIAVIGKILQFVVGVSPLEAMSISAGIFMEGFTNLVVMRPFLNQLTKSQLFAVLTGCLSSLGGSYLAMLAALGISLEYVIPAMVVSAPATFAICKLMVPEARPDAPSITEETDELCKEEKGKYSNLMEAFQAGGVSVLAATGNVAVLGYIFMSMVSLVNHTFQWFGDRVGIEGFSIELFSSYALYPLALGMGVDLEDCRRVSMLLGYRIGIFNVVAFLKVGLC</sequence>
<dbReference type="InterPro" id="IPR002668">
    <property type="entry name" value="CNT_N_dom"/>
</dbReference>
<feature type="compositionally biased region" description="Basic and acidic residues" evidence="7">
    <location>
        <begin position="149"/>
        <end position="161"/>
    </location>
</feature>
<keyword evidence="4 8" id="KW-0812">Transmembrane</keyword>
<organism evidence="11 12">
    <name type="scientific">Elysia marginata</name>
    <dbReference type="NCBI Taxonomy" id="1093978"/>
    <lineage>
        <taxon>Eukaryota</taxon>
        <taxon>Metazoa</taxon>
        <taxon>Spiralia</taxon>
        <taxon>Lophotrochozoa</taxon>
        <taxon>Mollusca</taxon>
        <taxon>Gastropoda</taxon>
        <taxon>Heterobranchia</taxon>
        <taxon>Euthyneura</taxon>
        <taxon>Panpulmonata</taxon>
        <taxon>Sacoglossa</taxon>
        <taxon>Placobranchoidea</taxon>
        <taxon>Plakobranchidae</taxon>
        <taxon>Elysia</taxon>
    </lineage>
</organism>
<gene>
    <name evidence="11" type="ORF">ElyMa_002662800</name>
</gene>
<feature type="transmembrane region" description="Helical" evidence="8">
    <location>
        <begin position="303"/>
        <end position="321"/>
    </location>
</feature>
<evidence type="ECO:0000259" key="9">
    <source>
        <dbReference type="Pfam" id="PF01773"/>
    </source>
</evidence>
<keyword evidence="5 8" id="KW-1133">Transmembrane helix</keyword>
<feature type="region of interest" description="Disordered" evidence="7">
    <location>
        <begin position="137"/>
        <end position="178"/>
    </location>
</feature>
<evidence type="ECO:0000256" key="8">
    <source>
        <dbReference type="SAM" id="Phobius"/>
    </source>
</evidence>
<evidence type="ECO:0000256" key="4">
    <source>
        <dbReference type="ARBA" id="ARBA00022692"/>
    </source>
</evidence>
<feature type="domain" description="Concentrative nucleoside transporter N-terminal" evidence="9">
    <location>
        <begin position="336"/>
        <end position="407"/>
    </location>
</feature>
<dbReference type="Pfam" id="PF07662">
    <property type="entry name" value="Nucleos_tra2_C"/>
    <property type="match status" value="1"/>
</dbReference>
<dbReference type="EMBL" id="BMAT01005488">
    <property type="protein sequence ID" value="GFR94218.1"/>
    <property type="molecule type" value="Genomic_DNA"/>
</dbReference>
<feature type="transmembrane region" description="Helical" evidence="8">
    <location>
        <begin position="413"/>
        <end position="436"/>
    </location>
</feature>
<dbReference type="GO" id="GO:0005886">
    <property type="term" value="C:plasma membrane"/>
    <property type="evidence" value="ECO:0007669"/>
    <property type="project" value="UniProtKB-SubCell"/>
</dbReference>
<comment type="similarity">
    <text evidence="2">Belongs to the concentrative nucleoside transporter (CNT) (TC 2.A.41) family.</text>
</comment>
<dbReference type="Pfam" id="PF01773">
    <property type="entry name" value="Nucleos_tra2_N"/>
    <property type="match status" value="1"/>
</dbReference>
<evidence type="ECO:0000256" key="3">
    <source>
        <dbReference type="ARBA" id="ARBA00022475"/>
    </source>
</evidence>
<evidence type="ECO:0000256" key="5">
    <source>
        <dbReference type="ARBA" id="ARBA00022989"/>
    </source>
</evidence>
<feature type="non-terminal residue" evidence="11">
    <location>
        <position position="1"/>
    </location>
</feature>
<feature type="compositionally biased region" description="Polar residues" evidence="7">
    <location>
        <begin position="137"/>
        <end position="148"/>
    </location>
</feature>
<comment type="subcellular location">
    <subcellularLocation>
        <location evidence="1">Cell membrane</location>
        <topology evidence="1">Multi-pass membrane protein</topology>
    </subcellularLocation>
</comment>
<reference evidence="11 12" key="1">
    <citation type="journal article" date="2021" name="Elife">
        <title>Chloroplast acquisition without the gene transfer in kleptoplastic sea slugs, Plakobranchus ocellatus.</title>
        <authorList>
            <person name="Maeda T."/>
            <person name="Takahashi S."/>
            <person name="Yoshida T."/>
            <person name="Shimamura S."/>
            <person name="Takaki Y."/>
            <person name="Nagai Y."/>
            <person name="Toyoda A."/>
            <person name="Suzuki Y."/>
            <person name="Arimoto A."/>
            <person name="Ishii H."/>
            <person name="Satoh N."/>
            <person name="Nishiyama T."/>
            <person name="Hasebe M."/>
            <person name="Maruyama T."/>
            <person name="Minagawa J."/>
            <person name="Obokata J."/>
            <person name="Shigenobu S."/>
        </authorList>
    </citation>
    <scope>NUCLEOTIDE SEQUENCE [LARGE SCALE GENOMIC DNA]</scope>
</reference>
<proteinExistence type="inferred from homology"/>
<feature type="transmembrane region" description="Helical" evidence="8">
    <location>
        <begin position="645"/>
        <end position="662"/>
    </location>
</feature>
<evidence type="ECO:0000256" key="7">
    <source>
        <dbReference type="SAM" id="MobiDB-lite"/>
    </source>
</evidence>
<keyword evidence="6 8" id="KW-0472">Membrane</keyword>
<accession>A0AAV4HAV5</accession>
<feature type="transmembrane region" description="Helical" evidence="8">
    <location>
        <begin position="569"/>
        <end position="591"/>
    </location>
</feature>
<comment type="caution">
    <text evidence="11">The sequence shown here is derived from an EMBL/GenBank/DDBJ whole genome shotgun (WGS) entry which is preliminary data.</text>
</comment>
<feature type="transmembrane region" description="Helical" evidence="8">
    <location>
        <begin position="200"/>
        <end position="219"/>
    </location>
</feature>
<feature type="transmembrane region" description="Helical" evidence="8">
    <location>
        <begin position="611"/>
        <end position="633"/>
    </location>
</feature>
<feature type="transmembrane region" description="Helical" evidence="8">
    <location>
        <begin position="448"/>
        <end position="469"/>
    </location>
</feature>
<protein>
    <submittedName>
        <fullName evidence="11">Sodium/nucleoside cotransporter</fullName>
    </submittedName>
</protein>
<feature type="transmembrane region" description="Helical" evidence="8">
    <location>
        <begin position="254"/>
        <end position="272"/>
    </location>
</feature>
<feature type="transmembrane region" description="Helical" evidence="8">
    <location>
        <begin position="333"/>
        <end position="350"/>
    </location>
</feature>
<evidence type="ECO:0000313" key="12">
    <source>
        <dbReference type="Proteomes" id="UP000762676"/>
    </source>
</evidence>
<feature type="transmembrane region" description="Helical" evidence="8">
    <location>
        <begin position="356"/>
        <end position="374"/>
    </location>
</feature>
<dbReference type="Proteomes" id="UP000762676">
    <property type="component" value="Unassembled WGS sequence"/>
</dbReference>
<evidence type="ECO:0000313" key="11">
    <source>
        <dbReference type="EMBL" id="GFR94218.1"/>
    </source>
</evidence>
<evidence type="ECO:0000259" key="10">
    <source>
        <dbReference type="Pfam" id="PF07662"/>
    </source>
</evidence>
<evidence type="ECO:0000256" key="6">
    <source>
        <dbReference type="ARBA" id="ARBA00023136"/>
    </source>
</evidence>
<evidence type="ECO:0000256" key="2">
    <source>
        <dbReference type="ARBA" id="ARBA00009033"/>
    </source>
</evidence>
<feature type="transmembrane region" description="Helical" evidence="8">
    <location>
        <begin position="225"/>
        <end position="242"/>
    </location>
</feature>
<keyword evidence="3" id="KW-1003">Cell membrane</keyword>
<evidence type="ECO:0000256" key="1">
    <source>
        <dbReference type="ARBA" id="ARBA00004651"/>
    </source>
</evidence>
<dbReference type="AlphaFoldDB" id="A0AAV4HAV5"/>
<dbReference type="InterPro" id="IPR011657">
    <property type="entry name" value="CNT_C_dom"/>
</dbReference>
<feature type="domain" description="Concentrative nucleoside transporter C-terminal" evidence="10">
    <location>
        <begin position="518"/>
        <end position="660"/>
    </location>
</feature>
<name>A0AAV4HAV5_9GAST</name>
<feature type="transmembrane region" description="Helical" evidence="8">
    <location>
        <begin position="490"/>
        <end position="512"/>
    </location>
</feature>
<dbReference type="InterPro" id="IPR008276">
    <property type="entry name" value="C_nuclsd_transpt"/>
</dbReference>
<dbReference type="PANTHER" id="PTHR10590">
    <property type="entry name" value="SODIUM/NUCLEOSIDE COTRANSPORTER"/>
    <property type="match status" value="1"/>
</dbReference>